<dbReference type="Pfam" id="PF01261">
    <property type="entry name" value="AP_endonuc_2"/>
    <property type="match status" value="1"/>
</dbReference>
<dbReference type="OrthoDB" id="9786584at2"/>
<comment type="caution">
    <text evidence="3">The sequence shown here is derived from an EMBL/GenBank/DDBJ whole genome shotgun (WGS) entry which is preliminary data.</text>
</comment>
<accession>A0A0M2NH19</accession>
<dbReference type="InterPro" id="IPR050417">
    <property type="entry name" value="Sugar_Epim/Isomerase"/>
</dbReference>
<dbReference type="Gene3D" id="3.20.20.150">
    <property type="entry name" value="Divalent-metal-dependent TIM barrel enzymes"/>
    <property type="match status" value="1"/>
</dbReference>
<dbReference type="InterPro" id="IPR036237">
    <property type="entry name" value="Xyl_isomerase-like_sf"/>
</dbReference>
<reference evidence="3 4" key="1">
    <citation type="submission" date="2015-04" db="EMBL/GenBank/DDBJ databases">
        <title>Draft genome sequence of bacteremic isolate Catabacter hongkongensis type strain HKU16T.</title>
        <authorList>
            <person name="Lau S.K."/>
            <person name="Teng J.L."/>
            <person name="Huang Y."/>
            <person name="Curreem S.O."/>
            <person name="Tsui S.K."/>
            <person name="Woo P.C."/>
        </authorList>
    </citation>
    <scope>NUCLEOTIDE SEQUENCE [LARGE SCALE GENOMIC DNA]</scope>
    <source>
        <strain evidence="3 4">HKU16</strain>
    </source>
</reference>
<dbReference type="PANTHER" id="PTHR43489:SF7">
    <property type="entry name" value="3-DEHYDRO-D-GULOSIDE 4-EPIMERASE-RELATED"/>
    <property type="match status" value="1"/>
</dbReference>
<dbReference type="GO" id="GO:0016853">
    <property type="term" value="F:isomerase activity"/>
    <property type="evidence" value="ECO:0007669"/>
    <property type="project" value="UniProtKB-KW"/>
</dbReference>
<organism evidence="3 4">
    <name type="scientific">Christensenella hongkongensis</name>
    <dbReference type="NCBI Taxonomy" id="270498"/>
    <lineage>
        <taxon>Bacteria</taxon>
        <taxon>Bacillati</taxon>
        <taxon>Bacillota</taxon>
        <taxon>Clostridia</taxon>
        <taxon>Christensenellales</taxon>
        <taxon>Christensenellaceae</taxon>
        <taxon>Christensenella</taxon>
    </lineage>
</organism>
<sequence>MKFGINSLAWQSPFSDPAGQFAKAKKYGCDIYEIAVEDFSTIDVDAVNAAKKETGIQTPTICGAFGETRDVSSENPQYRQTGLQYIKDMTDFAVKIDCKVIAGPLYSAVGKARQISEDEKKQQWDWAVENLKIAAEYAQDKGIKLAIEPLNRFETDFINTVEQGLELIARIGYSNVGFLLDTFHMNVEEADIPGAIRSARGLIMDLHTCANNRGTPGQDNFDWKAIAAAIRDAGYDDYCVIESFTPDCKEIAKAASVWRPFAKSPEAIAENGLPFLRKVFAE</sequence>
<keyword evidence="4" id="KW-1185">Reference proteome</keyword>
<dbReference type="Proteomes" id="UP000034076">
    <property type="component" value="Unassembled WGS sequence"/>
</dbReference>
<dbReference type="AlphaFoldDB" id="A0A0M2NH19"/>
<dbReference type="SUPFAM" id="SSF51658">
    <property type="entry name" value="Xylose isomerase-like"/>
    <property type="match status" value="1"/>
</dbReference>
<evidence type="ECO:0000259" key="2">
    <source>
        <dbReference type="Pfam" id="PF01261"/>
    </source>
</evidence>
<keyword evidence="1 3" id="KW-0413">Isomerase</keyword>
<dbReference type="InterPro" id="IPR013022">
    <property type="entry name" value="Xyl_isomerase-like_TIM-brl"/>
</dbReference>
<proteinExistence type="predicted"/>
<dbReference type="STRING" id="270498.CHK_3153"/>
<name>A0A0M2NH19_9FIRM</name>
<dbReference type="EMBL" id="LAYJ01000133">
    <property type="protein sequence ID" value="KKI49575.1"/>
    <property type="molecule type" value="Genomic_DNA"/>
</dbReference>
<dbReference type="PANTHER" id="PTHR43489">
    <property type="entry name" value="ISOMERASE"/>
    <property type="match status" value="1"/>
</dbReference>
<evidence type="ECO:0000313" key="3">
    <source>
        <dbReference type="EMBL" id="KKI49575.1"/>
    </source>
</evidence>
<protein>
    <submittedName>
        <fullName evidence="3">Putative sugar phosphate isomerase/epimerase</fullName>
    </submittedName>
</protein>
<dbReference type="RefSeq" id="WP_046444886.1">
    <property type="nucleotide sequence ID" value="NZ_LAYJ01000133.1"/>
</dbReference>
<evidence type="ECO:0000313" key="4">
    <source>
        <dbReference type="Proteomes" id="UP000034076"/>
    </source>
</evidence>
<feature type="domain" description="Xylose isomerase-like TIM barrel" evidence="2">
    <location>
        <begin position="21"/>
        <end position="278"/>
    </location>
</feature>
<evidence type="ECO:0000256" key="1">
    <source>
        <dbReference type="ARBA" id="ARBA00023235"/>
    </source>
</evidence>
<gene>
    <name evidence="3" type="ORF">CHK_3153</name>
</gene>